<proteinExistence type="predicted"/>
<name>A0A2H3E442_ARMGA</name>
<dbReference type="AlphaFoldDB" id="A0A2H3E442"/>
<accession>A0A2H3E442</accession>
<keyword evidence="3" id="KW-1185">Reference proteome</keyword>
<sequence>MAPEQKDHEDKEEDIPDEPILAKQPLQWNQHIQYYGGVNGRLGELEWQNYK</sequence>
<protein>
    <submittedName>
        <fullName evidence="2">Uncharacterized protein</fullName>
    </submittedName>
</protein>
<gene>
    <name evidence="2" type="ORF">ARMGADRAFT_1079127</name>
</gene>
<organism evidence="2 3">
    <name type="scientific">Armillaria gallica</name>
    <name type="common">Bulbous honey fungus</name>
    <name type="synonym">Armillaria bulbosa</name>
    <dbReference type="NCBI Taxonomy" id="47427"/>
    <lineage>
        <taxon>Eukaryota</taxon>
        <taxon>Fungi</taxon>
        <taxon>Dikarya</taxon>
        <taxon>Basidiomycota</taxon>
        <taxon>Agaricomycotina</taxon>
        <taxon>Agaricomycetes</taxon>
        <taxon>Agaricomycetidae</taxon>
        <taxon>Agaricales</taxon>
        <taxon>Marasmiineae</taxon>
        <taxon>Physalacriaceae</taxon>
        <taxon>Armillaria</taxon>
    </lineage>
</organism>
<evidence type="ECO:0000256" key="1">
    <source>
        <dbReference type="SAM" id="MobiDB-lite"/>
    </source>
</evidence>
<feature type="region of interest" description="Disordered" evidence="1">
    <location>
        <begin position="1"/>
        <end position="22"/>
    </location>
</feature>
<evidence type="ECO:0000313" key="2">
    <source>
        <dbReference type="EMBL" id="PBK94456.1"/>
    </source>
</evidence>
<dbReference type="Proteomes" id="UP000217790">
    <property type="component" value="Unassembled WGS sequence"/>
</dbReference>
<dbReference type="InParanoid" id="A0A2H3E442"/>
<evidence type="ECO:0000313" key="3">
    <source>
        <dbReference type="Proteomes" id="UP000217790"/>
    </source>
</evidence>
<dbReference type="EMBL" id="KZ293654">
    <property type="protein sequence ID" value="PBK94456.1"/>
    <property type="molecule type" value="Genomic_DNA"/>
</dbReference>
<reference evidence="3" key="1">
    <citation type="journal article" date="2017" name="Nat. Ecol. Evol.">
        <title>Genome expansion and lineage-specific genetic innovations in the forest pathogenic fungi Armillaria.</title>
        <authorList>
            <person name="Sipos G."/>
            <person name="Prasanna A.N."/>
            <person name="Walter M.C."/>
            <person name="O'Connor E."/>
            <person name="Balint B."/>
            <person name="Krizsan K."/>
            <person name="Kiss B."/>
            <person name="Hess J."/>
            <person name="Varga T."/>
            <person name="Slot J."/>
            <person name="Riley R."/>
            <person name="Boka B."/>
            <person name="Rigling D."/>
            <person name="Barry K."/>
            <person name="Lee J."/>
            <person name="Mihaltcheva S."/>
            <person name="LaButti K."/>
            <person name="Lipzen A."/>
            <person name="Waldron R."/>
            <person name="Moloney N.M."/>
            <person name="Sperisen C."/>
            <person name="Kredics L."/>
            <person name="Vagvoelgyi C."/>
            <person name="Patrignani A."/>
            <person name="Fitzpatrick D."/>
            <person name="Nagy I."/>
            <person name="Doyle S."/>
            <person name="Anderson J.B."/>
            <person name="Grigoriev I.V."/>
            <person name="Gueldener U."/>
            <person name="Muensterkoetter M."/>
            <person name="Nagy L.G."/>
        </authorList>
    </citation>
    <scope>NUCLEOTIDE SEQUENCE [LARGE SCALE GENOMIC DNA]</scope>
    <source>
        <strain evidence="3">Ar21-2</strain>
    </source>
</reference>